<gene>
    <name evidence="7" type="ORF">DEBURN_LOCUS6039</name>
</gene>
<dbReference type="SMART" id="SM00320">
    <property type="entry name" value="WD40"/>
    <property type="match status" value="6"/>
</dbReference>
<feature type="repeat" description="WD" evidence="5">
    <location>
        <begin position="146"/>
        <end position="180"/>
    </location>
</feature>
<keyword evidence="4" id="KW-0539">Nucleus</keyword>
<feature type="compositionally biased region" description="Acidic residues" evidence="6">
    <location>
        <begin position="50"/>
        <end position="80"/>
    </location>
</feature>
<comment type="subcellular location">
    <subcellularLocation>
        <location evidence="1">Nucleus</location>
    </subcellularLocation>
</comment>
<dbReference type="PROSITE" id="PS50082">
    <property type="entry name" value="WD_REPEATS_2"/>
    <property type="match status" value="5"/>
</dbReference>
<reference evidence="7" key="1">
    <citation type="submission" date="2021-06" db="EMBL/GenBank/DDBJ databases">
        <authorList>
            <person name="Kallberg Y."/>
            <person name="Tangrot J."/>
            <person name="Rosling A."/>
        </authorList>
    </citation>
    <scope>NUCLEOTIDE SEQUENCE</scope>
    <source>
        <strain evidence="7">AZ414A</strain>
    </source>
</reference>
<dbReference type="CDD" id="cd00200">
    <property type="entry name" value="WD40"/>
    <property type="match status" value="1"/>
</dbReference>
<keyword evidence="2 5" id="KW-0853">WD repeat</keyword>
<dbReference type="SUPFAM" id="SSF50978">
    <property type="entry name" value="WD40 repeat-like"/>
    <property type="match status" value="1"/>
</dbReference>
<keyword evidence="3" id="KW-0677">Repeat</keyword>
<comment type="caution">
    <text evidence="7">The sequence shown here is derived from an EMBL/GenBank/DDBJ whole genome shotgun (WGS) entry which is preliminary data.</text>
</comment>
<feature type="repeat" description="WD" evidence="5">
    <location>
        <begin position="191"/>
        <end position="232"/>
    </location>
</feature>
<organism evidence="7 8">
    <name type="scientific">Diversispora eburnea</name>
    <dbReference type="NCBI Taxonomy" id="1213867"/>
    <lineage>
        <taxon>Eukaryota</taxon>
        <taxon>Fungi</taxon>
        <taxon>Fungi incertae sedis</taxon>
        <taxon>Mucoromycota</taxon>
        <taxon>Glomeromycotina</taxon>
        <taxon>Glomeromycetes</taxon>
        <taxon>Diversisporales</taxon>
        <taxon>Diversisporaceae</taxon>
        <taxon>Diversispora</taxon>
    </lineage>
</organism>
<evidence type="ECO:0000256" key="1">
    <source>
        <dbReference type="ARBA" id="ARBA00004123"/>
    </source>
</evidence>
<dbReference type="EMBL" id="CAJVPK010000584">
    <property type="protein sequence ID" value="CAG8528874.1"/>
    <property type="molecule type" value="Genomic_DNA"/>
</dbReference>
<dbReference type="PROSITE" id="PS50294">
    <property type="entry name" value="WD_REPEATS_REGION"/>
    <property type="match status" value="2"/>
</dbReference>
<protein>
    <submittedName>
        <fullName evidence="7">4621_t:CDS:1</fullName>
    </submittedName>
</protein>
<dbReference type="InterPro" id="IPR015943">
    <property type="entry name" value="WD40/YVTN_repeat-like_dom_sf"/>
</dbReference>
<dbReference type="AlphaFoldDB" id="A0A9N9FEP8"/>
<dbReference type="PROSITE" id="PS00678">
    <property type="entry name" value="WD_REPEATS_1"/>
    <property type="match status" value="1"/>
</dbReference>
<keyword evidence="8" id="KW-1185">Reference proteome</keyword>
<dbReference type="FunFam" id="2.130.10.10:FF:000509">
    <property type="entry name" value="U3 small nucleolar RNA-interacting protein"/>
    <property type="match status" value="1"/>
</dbReference>
<dbReference type="InterPro" id="IPR036322">
    <property type="entry name" value="WD40_repeat_dom_sf"/>
</dbReference>
<dbReference type="Gene3D" id="2.130.10.10">
    <property type="entry name" value="YVTN repeat-like/Quinoprotein amine dehydrogenase"/>
    <property type="match status" value="1"/>
</dbReference>
<dbReference type="Proteomes" id="UP000789706">
    <property type="component" value="Unassembled WGS sequence"/>
</dbReference>
<evidence type="ECO:0000256" key="2">
    <source>
        <dbReference type="ARBA" id="ARBA00022574"/>
    </source>
</evidence>
<dbReference type="PANTHER" id="PTHR19865:SF0">
    <property type="entry name" value="U3 SMALL NUCLEOLAR RNA-INTERACTING PROTEIN 2"/>
    <property type="match status" value="1"/>
</dbReference>
<proteinExistence type="predicted"/>
<evidence type="ECO:0000256" key="5">
    <source>
        <dbReference type="PROSITE-ProRule" id="PRU00221"/>
    </source>
</evidence>
<dbReference type="GO" id="GO:0034511">
    <property type="term" value="F:U3 snoRNA binding"/>
    <property type="evidence" value="ECO:0007669"/>
    <property type="project" value="InterPro"/>
</dbReference>
<feature type="repeat" description="WD" evidence="5">
    <location>
        <begin position="233"/>
        <end position="274"/>
    </location>
</feature>
<evidence type="ECO:0000313" key="8">
    <source>
        <dbReference type="Proteomes" id="UP000789706"/>
    </source>
</evidence>
<feature type="repeat" description="WD" evidence="5">
    <location>
        <begin position="393"/>
        <end position="427"/>
    </location>
</feature>
<evidence type="ECO:0000256" key="6">
    <source>
        <dbReference type="SAM" id="MobiDB-lite"/>
    </source>
</evidence>
<accession>A0A9N9FEP8</accession>
<dbReference type="InterPro" id="IPR039241">
    <property type="entry name" value="Rrp9-like"/>
</dbReference>
<feature type="repeat" description="WD" evidence="5">
    <location>
        <begin position="275"/>
        <end position="308"/>
    </location>
</feature>
<dbReference type="OrthoDB" id="189968at2759"/>
<dbReference type="InterPro" id="IPR001680">
    <property type="entry name" value="WD40_rpt"/>
</dbReference>
<dbReference type="GO" id="GO:0032040">
    <property type="term" value="C:small-subunit processome"/>
    <property type="evidence" value="ECO:0007669"/>
    <property type="project" value="TreeGrafter"/>
</dbReference>
<dbReference type="InterPro" id="IPR019775">
    <property type="entry name" value="WD40_repeat_CS"/>
</dbReference>
<dbReference type="Pfam" id="PF00400">
    <property type="entry name" value="WD40"/>
    <property type="match status" value="5"/>
</dbReference>
<evidence type="ECO:0000256" key="3">
    <source>
        <dbReference type="ARBA" id="ARBA00022737"/>
    </source>
</evidence>
<sequence length="492" mass="55560">MTSDFSAKSRKRKSVSSEINSNDGKKKKIDNGDARFKKGNNNKKLKDEDSLSSEEISSDDLGFENESDQEILSDEGENETPTEKRLRLAKKYIETIKEGLDDVEFDAAEIDRDLIAERLQKDAVADTFSFPIVLSTIKSGRQELSITCVACDESGQFFYTGSKDHSIIKWDVKTGKKLHSIIGGRKEIKKFDGHTNQILALAVSSDGNYLASGGRDKKINIWSTKENKLLKCFMQHKDSVTGLIFRKGNNQLYSSSLDRTIKLWNVDEMSYIETLFGHQDQVMAIDTLYRERCVTVGARDRTCRLWKIIEESQLVFRGVTKEATSDNGQIFKEGSLDVVAMIDEDNYLSGGDSGAICLWNINKKKPVFVNQLSHGLQEFESESEGSIKSPHWITALATLRYSDLFASGSWDGKIRLWKLTNNIRSFTLLTEIPMIGFVNALEFITTTIDNKTFLLAGIGQEHKLGRWKKIKKAKNGWRLIELSLKKQSQNGI</sequence>
<dbReference type="PRINTS" id="PR00320">
    <property type="entry name" value="GPROTEINBRPT"/>
</dbReference>
<name>A0A9N9FEP8_9GLOM</name>
<dbReference type="InterPro" id="IPR020472">
    <property type="entry name" value="WD40_PAC1"/>
</dbReference>
<dbReference type="PANTHER" id="PTHR19865">
    <property type="entry name" value="U3 SMALL NUCLEOLAR RNA INTERACTING PROTEIN 2"/>
    <property type="match status" value="1"/>
</dbReference>
<feature type="region of interest" description="Disordered" evidence="6">
    <location>
        <begin position="1"/>
        <end position="84"/>
    </location>
</feature>
<evidence type="ECO:0000313" key="7">
    <source>
        <dbReference type="EMBL" id="CAG8528874.1"/>
    </source>
</evidence>
<evidence type="ECO:0000256" key="4">
    <source>
        <dbReference type="ARBA" id="ARBA00023242"/>
    </source>
</evidence>